<evidence type="ECO:0000313" key="1">
    <source>
        <dbReference type="EMBL" id="KDN81421.1"/>
    </source>
</evidence>
<dbReference type="EMBL" id="JNBY01000145">
    <property type="protein sequence ID" value="KDN81421.1"/>
    <property type="molecule type" value="Genomic_DNA"/>
</dbReference>
<evidence type="ECO:0000313" key="2">
    <source>
        <dbReference type="Proteomes" id="UP000027178"/>
    </source>
</evidence>
<reference evidence="1 2" key="1">
    <citation type="submission" date="2014-05" db="EMBL/GenBank/DDBJ databases">
        <title>Draft Genome Sequence of Kitasatospora cheerisanensis KCTC 2395.</title>
        <authorList>
            <person name="Nam D.H."/>
        </authorList>
    </citation>
    <scope>NUCLEOTIDE SEQUENCE [LARGE SCALE GENOMIC DNA]</scope>
    <source>
        <strain evidence="1 2">KCTC 2395</strain>
    </source>
</reference>
<protein>
    <submittedName>
        <fullName evidence="1">Uncharacterized protein</fullName>
    </submittedName>
</protein>
<proteinExistence type="predicted"/>
<dbReference type="HOGENOM" id="CLU_1249251_0_0_11"/>
<accession>A0A066YTK1</accession>
<comment type="caution">
    <text evidence="1">The sequence shown here is derived from an EMBL/GenBank/DDBJ whole genome shotgun (WGS) entry which is preliminary data.</text>
</comment>
<organism evidence="1 2">
    <name type="scientific">Kitasatospora cheerisanensis KCTC 2395</name>
    <dbReference type="NCBI Taxonomy" id="1348663"/>
    <lineage>
        <taxon>Bacteria</taxon>
        <taxon>Bacillati</taxon>
        <taxon>Actinomycetota</taxon>
        <taxon>Actinomycetes</taxon>
        <taxon>Kitasatosporales</taxon>
        <taxon>Streptomycetaceae</taxon>
        <taxon>Kitasatospora</taxon>
    </lineage>
</organism>
<name>A0A066YTK1_9ACTN</name>
<gene>
    <name evidence="1" type="ORF">KCH_68680</name>
</gene>
<keyword evidence="2" id="KW-1185">Reference proteome</keyword>
<dbReference type="Proteomes" id="UP000027178">
    <property type="component" value="Unassembled WGS sequence"/>
</dbReference>
<dbReference type="AlphaFoldDB" id="A0A066YTK1"/>
<sequence length="221" mass="23087">MPQGVVAGVVGLAAPGLGARPAVVEDQAGAVVDEPQAAGGDQQVGVAPGAVDVADQGVEPEHPGGGVGVHLEAQRVEVQRPGHVRHAEVGAPAGPHLVLDLHLGLAAGEHRVEVDQGEFGHRQAEPAAEFAGQHLGDQRLAALGRADPFQDVQPAVVGLDQAWHRTAFAQRRHVADGRHLGEHPDSLSVSSGCTLRYPVRVWRAVVLATSRTRHTDSQRRG</sequence>